<protein>
    <submittedName>
        <fullName evidence="3">Helix-turn-helix domain-containing protein</fullName>
    </submittedName>
</protein>
<evidence type="ECO:0000259" key="2">
    <source>
        <dbReference type="Pfam" id="PF09339"/>
    </source>
</evidence>
<feature type="domain" description="HTH iclR-type" evidence="2">
    <location>
        <begin position="31"/>
        <end position="70"/>
    </location>
</feature>
<dbReference type="InterPro" id="IPR036390">
    <property type="entry name" value="WH_DNA-bd_sf"/>
</dbReference>
<gene>
    <name evidence="3" type="ORF">H2Z84_14290</name>
</gene>
<dbReference type="EMBL" id="JACERN010000033">
    <property type="protein sequence ID" value="MBA4709547.1"/>
    <property type="molecule type" value="Genomic_DNA"/>
</dbReference>
<dbReference type="Gene3D" id="1.10.10.10">
    <property type="entry name" value="Winged helix-like DNA-binding domain superfamily/Winged helix DNA-binding domain"/>
    <property type="match status" value="1"/>
</dbReference>
<dbReference type="InterPro" id="IPR005471">
    <property type="entry name" value="Tscrpt_reg_IclR_N"/>
</dbReference>
<reference evidence="3 4" key="1">
    <citation type="submission" date="2020-07" db="EMBL/GenBank/DDBJ databases">
        <title>Draft genome sequence of violacein-producing bacteria and related species.</title>
        <authorList>
            <person name="Wilson H.S."/>
            <person name="De Leon M.E."/>
        </authorList>
    </citation>
    <scope>NUCLEOTIDE SEQUENCE [LARGE SCALE GENOMIC DNA]</scope>
    <source>
        <strain evidence="3 4">HSC-21Su07</strain>
    </source>
</reference>
<dbReference type="RefSeq" id="WP_181836550.1">
    <property type="nucleotide sequence ID" value="NZ_JACERN010000033.1"/>
</dbReference>
<organism evidence="3 4">
    <name type="scientific">Aquitalea aquatica</name>
    <dbReference type="NCBI Taxonomy" id="3044273"/>
    <lineage>
        <taxon>Bacteria</taxon>
        <taxon>Pseudomonadati</taxon>
        <taxon>Pseudomonadota</taxon>
        <taxon>Betaproteobacteria</taxon>
        <taxon>Neisseriales</taxon>
        <taxon>Chromobacteriaceae</taxon>
        <taxon>Aquitalea</taxon>
    </lineage>
</organism>
<keyword evidence="4" id="KW-1185">Reference proteome</keyword>
<proteinExistence type="predicted"/>
<sequence>MKTPLQHLLPKRLPAQLEQRGGKSKRQRIWEAIRARQQDLSAAELARASGVDSATIVSYLRALEKGGYLHAHSPASGNGNGKRYRLMRDNGVEAPRLNKSGQPVSQGSGNETLWRTMRILGQFNSRELIQHAASAGIHIADDSANIYLRTLYRAGYLQLLEASRPLGVGKGKTLNRYRLLPGKYSGPRPPMIQRSKCVYDPNLARVVWQEDIRHDDD</sequence>
<dbReference type="InterPro" id="IPR036388">
    <property type="entry name" value="WH-like_DNA-bd_sf"/>
</dbReference>
<feature type="region of interest" description="Disordered" evidence="1">
    <location>
        <begin position="1"/>
        <end position="24"/>
    </location>
</feature>
<dbReference type="Pfam" id="PF09339">
    <property type="entry name" value="HTH_IclR"/>
    <property type="match status" value="1"/>
</dbReference>
<dbReference type="GO" id="GO:0006355">
    <property type="term" value="P:regulation of DNA-templated transcription"/>
    <property type="evidence" value="ECO:0007669"/>
    <property type="project" value="InterPro"/>
</dbReference>
<accession>A0A838YAM1</accession>
<evidence type="ECO:0000313" key="3">
    <source>
        <dbReference type="EMBL" id="MBA4709547.1"/>
    </source>
</evidence>
<dbReference type="SUPFAM" id="SSF46785">
    <property type="entry name" value="Winged helix' DNA-binding domain"/>
    <property type="match status" value="1"/>
</dbReference>
<dbReference type="AlphaFoldDB" id="A0A838YAM1"/>
<evidence type="ECO:0000313" key="4">
    <source>
        <dbReference type="Proteomes" id="UP000545606"/>
    </source>
</evidence>
<evidence type="ECO:0000256" key="1">
    <source>
        <dbReference type="SAM" id="MobiDB-lite"/>
    </source>
</evidence>
<dbReference type="GO" id="GO:0003677">
    <property type="term" value="F:DNA binding"/>
    <property type="evidence" value="ECO:0007669"/>
    <property type="project" value="InterPro"/>
</dbReference>
<comment type="caution">
    <text evidence="3">The sequence shown here is derived from an EMBL/GenBank/DDBJ whole genome shotgun (WGS) entry which is preliminary data.</text>
</comment>
<name>A0A838YAM1_9NEIS</name>
<dbReference type="Proteomes" id="UP000545606">
    <property type="component" value="Unassembled WGS sequence"/>
</dbReference>